<name>A0ABS2WPS1_9BACT</name>
<protein>
    <recommendedName>
        <fullName evidence="7">Glutamate 5-kinase</fullName>
        <ecNumber evidence="7">2.7.2.11</ecNumber>
    </recommendedName>
    <alternativeName>
        <fullName evidence="7">Gamma-glutamyl kinase</fullName>
        <shortName evidence="7">GK</shortName>
    </alternativeName>
</protein>
<comment type="similarity">
    <text evidence="7">Belongs to the glutamate 5-kinase family.</text>
</comment>
<accession>A0ABS2WPS1</accession>
<dbReference type="RefSeq" id="WP_205458132.1">
    <property type="nucleotide sequence ID" value="NZ_JAFHKK010000003.1"/>
</dbReference>
<feature type="domain" description="Aspartate/glutamate/uridylate kinase" evidence="8">
    <location>
        <begin position="2"/>
        <end position="221"/>
    </location>
</feature>
<gene>
    <name evidence="7 9" type="primary">proB</name>
    <name evidence="9" type="ORF">JWV37_02825</name>
</gene>
<comment type="pathway">
    <text evidence="7">Amino-acid biosynthesis; L-proline biosynthesis; L-glutamate 5-semialdehyde from L-glutamate: step 1/2.</text>
</comment>
<keyword evidence="1 7" id="KW-0028">Amino-acid biosynthesis</keyword>
<dbReference type="SUPFAM" id="SSF53633">
    <property type="entry name" value="Carbamate kinase-like"/>
    <property type="match status" value="1"/>
</dbReference>
<evidence type="ECO:0000256" key="1">
    <source>
        <dbReference type="ARBA" id="ARBA00022605"/>
    </source>
</evidence>
<evidence type="ECO:0000256" key="4">
    <source>
        <dbReference type="ARBA" id="ARBA00022741"/>
    </source>
</evidence>
<dbReference type="PRINTS" id="PR00474">
    <property type="entry name" value="GLU5KINASE"/>
</dbReference>
<feature type="binding site" evidence="7">
    <location>
        <position position="142"/>
    </location>
    <ligand>
        <name>substrate</name>
    </ligand>
</feature>
<comment type="catalytic activity">
    <reaction evidence="7">
        <text>L-glutamate + ATP = L-glutamyl 5-phosphate + ADP</text>
        <dbReference type="Rhea" id="RHEA:14877"/>
        <dbReference type="ChEBI" id="CHEBI:29985"/>
        <dbReference type="ChEBI" id="CHEBI:30616"/>
        <dbReference type="ChEBI" id="CHEBI:58274"/>
        <dbReference type="ChEBI" id="CHEBI:456216"/>
        <dbReference type="EC" id="2.7.2.11"/>
    </reaction>
</comment>
<evidence type="ECO:0000256" key="6">
    <source>
        <dbReference type="ARBA" id="ARBA00022840"/>
    </source>
</evidence>
<dbReference type="PANTHER" id="PTHR43654">
    <property type="entry name" value="GLUTAMATE 5-KINASE"/>
    <property type="match status" value="1"/>
</dbReference>
<feature type="binding site" evidence="7">
    <location>
        <begin position="204"/>
        <end position="210"/>
    </location>
    <ligand>
        <name>ATP</name>
        <dbReference type="ChEBI" id="CHEBI:30616"/>
    </ligand>
</feature>
<comment type="subcellular location">
    <subcellularLocation>
        <location evidence="7">Cytoplasm</location>
    </subcellularLocation>
</comment>
<evidence type="ECO:0000256" key="3">
    <source>
        <dbReference type="ARBA" id="ARBA00022679"/>
    </source>
</evidence>
<proteinExistence type="inferred from homology"/>
<feature type="binding site" evidence="7">
    <location>
        <begin position="162"/>
        <end position="163"/>
    </location>
    <ligand>
        <name>ATP</name>
        <dbReference type="ChEBI" id="CHEBI:30616"/>
    </ligand>
</feature>
<dbReference type="EC" id="2.7.2.11" evidence="7"/>
<evidence type="ECO:0000313" key="10">
    <source>
        <dbReference type="Proteomes" id="UP000703590"/>
    </source>
</evidence>
<organism evidence="9 10">
    <name type="scientific">Sulfurospirillum tamanense</name>
    <dbReference type="NCBI Taxonomy" id="2813362"/>
    <lineage>
        <taxon>Bacteria</taxon>
        <taxon>Pseudomonadati</taxon>
        <taxon>Campylobacterota</taxon>
        <taxon>Epsilonproteobacteria</taxon>
        <taxon>Campylobacterales</taxon>
        <taxon>Sulfurospirillaceae</taxon>
        <taxon>Sulfurospirillum</taxon>
    </lineage>
</organism>
<sequence>MKRVVVKVGTHVLSEQNHLSRERMFNLVEFLVALMEKYEVILVSSAAIAAGYTRLKLDKSILGNRQALAAIGQPYLIETYNKKLSHFSKMGAQVLITAEDFDSRKRTKNAQNVINALIGQGVLPIINENDATATEEIVFGDNDQLSAHVAHYFDADILVILSDIDGYYDKDPRKNSDAKMRKIVHEIKEEELHLPFSPGTEFATGGIVTKLKAANFLLQRKGAMFMASGFELKDVYSFLLHDKHEGGTLFCPPREA</sequence>
<evidence type="ECO:0000256" key="7">
    <source>
        <dbReference type="HAMAP-Rule" id="MF_00456"/>
    </source>
</evidence>
<dbReference type="InterPro" id="IPR041739">
    <property type="entry name" value="G5K_ProB"/>
</dbReference>
<dbReference type="PANTHER" id="PTHR43654:SF3">
    <property type="entry name" value="GLUTAMATE 5-KINASE"/>
    <property type="match status" value="1"/>
</dbReference>
<reference evidence="9" key="1">
    <citation type="submission" date="2021-02" db="EMBL/GenBank/DDBJ databases">
        <title>Sulfurospirillum tamanensis sp. nov.</title>
        <authorList>
            <person name="Frolova A."/>
            <person name="Merkel A."/>
            <person name="Slobodkin A."/>
        </authorList>
    </citation>
    <scope>NUCLEOTIDE SEQUENCE</scope>
    <source>
        <strain evidence="9">T05b</strain>
    </source>
</reference>
<dbReference type="InterPro" id="IPR011529">
    <property type="entry name" value="Glu_5kinase"/>
</dbReference>
<evidence type="ECO:0000313" key="9">
    <source>
        <dbReference type="EMBL" id="MBN2963702.1"/>
    </source>
</evidence>
<evidence type="ECO:0000256" key="2">
    <source>
        <dbReference type="ARBA" id="ARBA00022650"/>
    </source>
</evidence>
<dbReference type="EMBL" id="JAFHKK010000003">
    <property type="protein sequence ID" value="MBN2963702.1"/>
    <property type="molecule type" value="Genomic_DNA"/>
</dbReference>
<keyword evidence="4 7" id="KW-0547">Nucleotide-binding</keyword>
<keyword evidence="7" id="KW-0963">Cytoplasm</keyword>
<dbReference type="HAMAP" id="MF_00456">
    <property type="entry name" value="ProB"/>
    <property type="match status" value="1"/>
</dbReference>
<feature type="binding site" evidence="7">
    <location>
        <position position="45"/>
    </location>
    <ligand>
        <name>substrate</name>
    </ligand>
</feature>
<dbReference type="NCBIfam" id="TIGR01027">
    <property type="entry name" value="proB"/>
    <property type="match status" value="1"/>
</dbReference>
<feature type="binding site" evidence="7">
    <location>
        <position position="7"/>
    </location>
    <ligand>
        <name>ATP</name>
        <dbReference type="ChEBI" id="CHEBI:30616"/>
    </ligand>
</feature>
<comment type="function">
    <text evidence="7">Catalyzes the transfer of a phosphate group to glutamate to form L-glutamate 5-phosphate.</text>
</comment>
<dbReference type="CDD" id="cd04242">
    <property type="entry name" value="AAK_G5K_ProB"/>
    <property type="match status" value="1"/>
</dbReference>
<dbReference type="InterPro" id="IPR001048">
    <property type="entry name" value="Asp/Glu/Uridylate_kinase"/>
</dbReference>
<keyword evidence="5 7" id="KW-0418">Kinase</keyword>
<comment type="caution">
    <text evidence="9">The sequence shown here is derived from an EMBL/GenBank/DDBJ whole genome shotgun (WGS) entry which is preliminary data.</text>
</comment>
<dbReference type="InterPro" id="IPR005715">
    <property type="entry name" value="Glu_5kinase/COase_Synthase"/>
</dbReference>
<dbReference type="Proteomes" id="UP000703590">
    <property type="component" value="Unassembled WGS sequence"/>
</dbReference>
<feature type="binding site" evidence="7">
    <location>
        <position position="130"/>
    </location>
    <ligand>
        <name>substrate</name>
    </ligand>
</feature>
<keyword evidence="6 7" id="KW-0067">ATP-binding</keyword>
<keyword evidence="3 7" id="KW-0808">Transferase</keyword>
<dbReference type="Pfam" id="PF00696">
    <property type="entry name" value="AA_kinase"/>
    <property type="match status" value="1"/>
</dbReference>
<dbReference type="InterPro" id="IPR036393">
    <property type="entry name" value="AceGlu_kinase-like_sf"/>
</dbReference>
<dbReference type="InterPro" id="IPR001057">
    <property type="entry name" value="Glu/AcGlu_kinase"/>
</dbReference>
<reference evidence="9" key="2">
    <citation type="submission" date="2021-02" db="EMBL/GenBank/DDBJ databases">
        <authorList>
            <person name="Merkel A.Y."/>
        </authorList>
    </citation>
    <scope>NUCLEOTIDE SEQUENCE</scope>
    <source>
        <strain evidence="9">T05b</strain>
    </source>
</reference>
<evidence type="ECO:0000259" key="8">
    <source>
        <dbReference type="Pfam" id="PF00696"/>
    </source>
</evidence>
<evidence type="ECO:0000256" key="5">
    <source>
        <dbReference type="ARBA" id="ARBA00022777"/>
    </source>
</evidence>
<dbReference type="PIRSF" id="PIRSF000729">
    <property type="entry name" value="GK"/>
    <property type="match status" value="1"/>
</dbReference>
<dbReference type="InterPro" id="IPR019797">
    <property type="entry name" value="Glutamate_5-kinase_CS"/>
</dbReference>
<dbReference type="GO" id="GO:0004349">
    <property type="term" value="F:glutamate 5-kinase activity"/>
    <property type="evidence" value="ECO:0007669"/>
    <property type="project" value="UniProtKB-EC"/>
</dbReference>
<dbReference type="PROSITE" id="PS00902">
    <property type="entry name" value="GLUTAMATE_5_KINASE"/>
    <property type="match status" value="1"/>
</dbReference>
<keyword evidence="10" id="KW-1185">Reference proteome</keyword>
<keyword evidence="2 7" id="KW-0641">Proline biosynthesis</keyword>
<dbReference type="Gene3D" id="3.40.1160.10">
    <property type="entry name" value="Acetylglutamate kinase-like"/>
    <property type="match status" value="1"/>
</dbReference>